<proteinExistence type="predicted"/>
<dbReference type="Proteomes" id="UP000672602">
    <property type="component" value="Unassembled WGS sequence"/>
</dbReference>
<protein>
    <submittedName>
        <fullName evidence="1">Uncharacterized protein</fullName>
    </submittedName>
</protein>
<name>A0A8J7SN53_9PROT</name>
<gene>
    <name evidence="1" type="ORF">KAJ83_10415</name>
</gene>
<accession>A0A8J7SN53</accession>
<comment type="caution">
    <text evidence="1">The sequence shown here is derived from an EMBL/GenBank/DDBJ whole genome shotgun (WGS) entry which is preliminary data.</text>
</comment>
<dbReference type="RefSeq" id="WP_210682004.1">
    <property type="nucleotide sequence ID" value="NZ_JAGMWN010000004.1"/>
</dbReference>
<keyword evidence="2" id="KW-1185">Reference proteome</keyword>
<organism evidence="1 2">
    <name type="scientific">Marivibrio halodurans</name>
    <dbReference type="NCBI Taxonomy" id="2039722"/>
    <lineage>
        <taxon>Bacteria</taxon>
        <taxon>Pseudomonadati</taxon>
        <taxon>Pseudomonadota</taxon>
        <taxon>Alphaproteobacteria</taxon>
        <taxon>Rhodospirillales</taxon>
        <taxon>Rhodospirillaceae</taxon>
        <taxon>Marivibrio</taxon>
    </lineage>
</organism>
<sequence length="177" mass="19216">MQRKPKSKQKLVVQSATALAIATLAIPSLQFLVGDNVLFRITEQWVRESPPISQASPENVTVIEYRRGNGGYRTLGNVAEKASALGFRTIRWASKGMLGNIEKGWGVSPSTYNTTAGAIYYPRALKAEAQLVQRTLTRGNHALAQTIPLVEARMPEAAVFLGPETVAHAAILVYAPD</sequence>
<reference evidence="1" key="1">
    <citation type="submission" date="2021-04" db="EMBL/GenBank/DDBJ databases">
        <authorList>
            <person name="Zhang D.-C."/>
        </authorList>
    </citation>
    <scope>NUCLEOTIDE SEQUENCE</scope>
    <source>
        <strain evidence="1">CGMCC 1.15697</strain>
    </source>
</reference>
<evidence type="ECO:0000313" key="2">
    <source>
        <dbReference type="Proteomes" id="UP000672602"/>
    </source>
</evidence>
<evidence type="ECO:0000313" key="1">
    <source>
        <dbReference type="EMBL" id="MBP5857421.1"/>
    </source>
</evidence>
<dbReference type="EMBL" id="JAGMWN010000004">
    <property type="protein sequence ID" value="MBP5857421.1"/>
    <property type="molecule type" value="Genomic_DNA"/>
</dbReference>
<dbReference type="AlphaFoldDB" id="A0A8J7SN53"/>